<dbReference type="RefSeq" id="WP_340528607.1">
    <property type="nucleotide sequence ID" value="NZ_FMSH01000437.1"/>
</dbReference>
<sequence length="62" mass="6613">MSEIDLSTARYSLQSVSAGMDGVLTLLEQQSVQFEGCFSAFCLLGLVKAQLESVLADELPAT</sequence>
<evidence type="ECO:0008006" key="2">
    <source>
        <dbReference type="Google" id="ProtNLM"/>
    </source>
</evidence>
<reference evidence="1" key="1">
    <citation type="submission" date="2016-09" db="EMBL/GenBank/DDBJ databases">
        <authorList>
            <person name="Capua I."/>
            <person name="De Benedictis P."/>
            <person name="Joannis T."/>
            <person name="Lombin L.H."/>
            <person name="Cattoli G."/>
        </authorList>
    </citation>
    <scope>NUCLEOTIDE SEQUENCE</scope>
    <source>
        <strain evidence="1">B9</strain>
    </source>
</reference>
<dbReference type="AlphaFoldDB" id="A0A1K0IZR2"/>
<gene>
    <name evidence="1" type="ORF">CNECB9_4920016</name>
</gene>
<accession>A0A1K0IZR2</accession>
<dbReference type="EMBL" id="FMSH01000437">
    <property type="protein sequence ID" value="SCU89634.1"/>
    <property type="molecule type" value="Genomic_DNA"/>
</dbReference>
<proteinExistence type="predicted"/>
<name>A0A1K0IZR2_CUPNE</name>
<evidence type="ECO:0000313" key="1">
    <source>
        <dbReference type="EMBL" id="SCU89634.1"/>
    </source>
</evidence>
<protein>
    <recommendedName>
        <fullName evidence="2">DUF1484 family protein</fullName>
    </recommendedName>
</protein>
<organism evidence="1">
    <name type="scientific">Cupriavidus necator</name>
    <name type="common">Alcaligenes eutrophus</name>
    <name type="synonym">Ralstonia eutropha</name>
    <dbReference type="NCBI Taxonomy" id="106590"/>
    <lineage>
        <taxon>Bacteria</taxon>
        <taxon>Pseudomonadati</taxon>
        <taxon>Pseudomonadota</taxon>
        <taxon>Betaproteobacteria</taxon>
        <taxon>Burkholderiales</taxon>
        <taxon>Burkholderiaceae</taxon>
        <taxon>Cupriavidus</taxon>
    </lineage>
</organism>